<name>A0ABW4CFI9_9LACO</name>
<evidence type="ECO:0000256" key="2">
    <source>
        <dbReference type="SAM" id="SignalP"/>
    </source>
</evidence>
<keyword evidence="4" id="KW-1185">Reference proteome</keyword>
<evidence type="ECO:0000313" key="4">
    <source>
        <dbReference type="Proteomes" id="UP001597196"/>
    </source>
</evidence>
<gene>
    <name evidence="3" type="ORF">ACFQ4P_03405</name>
</gene>
<accession>A0ABW4CFI9</accession>
<dbReference type="RefSeq" id="WP_203626228.1">
    <property type="nucleotide sequence ID" value="NZ_BOLQ01000003.1"/>
</dbReference>
<comment type="caution">
    <text evidence="3">The sequence shown here is derived from an EMBL/GenBank/DDBJ whole genome shotgun (WGS) entry which is preliminary data.</text>
</comment>
<evidence type="ECO:0000313" key="3">
    <source>
        <dbReference type="EMBL" id="MFD1429298.1"/>
    </source>
</evidence>
<reference evidence="4" key="1">
    <citation type="journal article" date="2019" name="Int. J. Syst. Evol. Microbiol.">
        <title>The Global Catalogue of Microorganisms (GCM) 10K type strain sequencing project: providing services to taxonomists for standard genome sequencing and annotation.</title>
        <authorList>
            <consortium name="The Broad Institute Genomics Platform"/>
            <consortium name="The Broad Institute Genome Sequencing Center for Infectious Disease"/>
            <person name="Wu L."/>
            <person name="Ma J."/>
        </authorList>
    </citation>
    <scope>NUCLEOTIDE SEQUENCE [LARGE SCALE GENOMIC DNA]</scope>
    <source>
        <strain evidence="4">CCM 8980</strain>
    </source>
</reference>
<feature type="signal peptide" evidence="2">
    <location>
        <begin position="1"/>
        <end position="20"/>
    </location>
</feature>
<evidence type="ECO:0008006" key="5">
    <source>
        <dbReference type="Google" id="ProtNLM"/>
    </source>
</evidence>
<sequence>MVNKKQITAAVAALIFVVFGAGCGQQGATSPAATEALVVSAPAPVVPVVNRSNRQQPAVSAPSVRVQKPKERVQASPKPAATPAKPATQAPAKQATTVSAQAASAKAAQPATKRKTATPAKPVSKAPAEQAATPAKSTVKKPTAPKPVRGLTMAGQTFTIGTFTGLGHVPGDRVYSWTAVANHYLVEATGVAHDALQQLSIGAPITVNGHLYHLVAIKRHVVNDQAAITTLKALKAQYGGISLQTCVQTGGSGVSPLDLFFAN</sequence>
<feature type="region of interest" description="Disordered" evidence="1">
    <location>
        <begin position="51"/>
        <end position="148"/>
    </location>
</feature>
<feature type="chain" id="PRO_5047383664" description="Sortase" evidence="2">
    <location>
        <begin position="21"/>
        <end position="263"/>
    </location>
</feature>
<evidence type="ECO:0000256" key="1">
    <source>
        <dbReference type="SAM" id="MobiDB-lite"/>
    </source>
</evidence>
<proteinExistence type="predicted"/>
<keyword evidence="2" id="KW-0732">Signal</keyword>
<dbReference type="PROSITE" id="PS51257">
    <property type="entry name" value="PROKAR_LIPOPROTEIN"/>
    <property type="match status" value="1"/>
</dbReference>
<dbReference type="EMBL" id="JBHTOC010000004">
    <property type="protein sequence ID" value="MFD1429298.1"/>
    <property type="molecule type" value="Genomic_DNA"/>
</dbReference>
<protein>
    <recommendedName>
        <fullName evidence="5">Sortase</fullName>
    </recommendedName>
</protein>
<organism evidence="3 4">
    <name type="scientific">Lacticaseibacillus mingshuiensis</name>
    <dbReference type="NCBI Taxonomy" id="2799574"/>
    <lineage>
        <taxon>Bacteria</taxon>
        <taxon>Bacillati</taxon>
        <taxon>Bacillota</taxon>
        <taxon>Bacilli</taxon>
        <taxon>Lactobacillales</taxon>
        <taxon>Lactobacillaceae</taxon>
        <taxon>Lacticaseibacillus</taxon>
    </lineage>
</organism>
<feature type="compositionally biased region" description="Low complexity" evidence="1">
    <location>
        <begin position="74"/>
        <end position="111"/>
    </location>
</feature>
<dbReference type="Proteomes" id="UP001597196">
    <property type="component" value="Unassembled WGS sequence"/>
</dbReference>